<evidence type="ECO:0000313" key="1">
    <source>
        <dbReference type="EMBL" id="APZ35710.1"/>
    </source>
</evidence>
<protein>
    <recommendedName>
        <fullName evidence="3">Aldose epimerase</fullName>
    </recommendedName>
</protein>
<dbReference type="GO" id="GO:0016853">
    <property type="term" value="F:isomerase activity"/>
    <property type="evidence" value="ECO:0007669"/>
    <property type="project" value="InterPro"/>
</dbReference>
<dbReference type="InterPro" id="IPR014718">
    <property type="entry name" value="GH-type_carb-bd"/>
</dbReference>
<accession>A0A1P8UCE2</accession>
<dbReference type="Proteomes" id="UP000187185">
    <property type="component" value="Chromosome"/>
</dbReference>
<name>A0A1P8UCE2_9MICO</name>
<dbReference type="Gene3D" id="2.70.98.10">
    <property type="match status" value="1"/>
</dbReference>
<dbReference type="GO" id="GO:0005975">
    <property type="term" value="P:carbohydrate metabolic process"/>
    <property type="evidence" value="ECO:0007669"/>
    <property type="project" value="InterPro"/>
</dbReference>
<dbReference type="InterPro" id="IPR008183">
    <property type="entry name" value="Aldose_1/G6P_1-epimerase"/>
</dbReference>
<dbReference type="EMBL" id="CP018762">
    <property type="protein sequence ID" value="APZ35710.1"/>
    <property type="molecule type" value="Genomic_DNA"/>
</dbReference>
<sequence length="301" mass="33212">MSDSSGRVLAVVSPLAASLRMLVIDGMDAVEPTVDSTALVHMSGAMLLPWPNRVEDARWRQGTTEYQLEVNEPELNNANHGLLADHVFDIVHRESRRVDMAATIRHAKGYPFDLNALISYRVDARGLTVNTTLTNVGRERAPVAVGAHPYLRVGDSRTDSLSLRIDATHGYHLDERNIPRESFHLSGSPEDLRDETPVPRAPRHMTYMRADTGRTLTHSLRTPSGRGVELWADPDFRWTQLYVSPSFPAAAGTHEAVAVEPMTAPPNALRTGEGLRWLDPDESWSVSWGLRTLSGIGDSAP</sequence>
<gene>
    <name evidence="1" type="ORF">BOH66_03100</name>
</gene>
<reference evidence="1 2" key="1">
    <citation type="submission" date="2016-12" db="EMBL/GenBank/DDBJ databases">
        <title>Complete genome sequence of Microbacterium aurum KACC 15219.</title>
        <authorList>
            <person name="Jung Y."/>
            <person name="Shin J.-H."/>
            <person name="Lee Y.-J."/>
            <person name="Yi H."/>
            <person name="Bahn Y.-S."/>
            <person name="Kim J.F."/>
            <person name="Lee D.-W."/>
        </authorList>
    </citation>
    <scope>NUCLEOTIDE SEQUENCE [LARGE SCALE GENOMIC DNA]</scope>
    <source>
        <strain evidence="1 2">KACC 15219</strain>
    </source>
</reference>
<dbReference type="STRING" id="36805.BOH66_03100"/>
<dbReference type="KEGG" id="maur:BOH66_03100"/>
<dbReference type="InterPro" id="IPR011013">
    <property type="entry name" value="Gal_mutarotase_sf_dom"/>
</dbReference>
<dbReference type="Pfam" id="PF01263">
    <property type="entry name" value="Aldose_epim"/>
    <property type="match status" value="1"/>
</dbReference>
<dbReference type="GO" id="GO:0030246">
    <property type="term" value="F:carbohydrate binding"/>
    <property type="evidence" value="ECO:0007669"/>
    <property type="project" value="InterPro"/>
</dbReference>
<evidence type="ECO:0000313" key="2">
    <source>
        <dbReference type="Proteomes" id="UP000187185"/>
    </source>
</evidence>
<dbReference type="AlphaFoldDB" id="A0A1P8UCE2"/>
<keyword evidence="2" id="KW-1185">Reference proteome</keyword>
<organism evidence="1 2">
    <name type="scientific">Microbacterium aurum</name>
    <dbReference type="NCBI Taxonomy" id="36805"/>
    <lineage>
        <taxon>Bacteria</taxon>
        <taxon>Bacillati</taxon>
        <taxon>Actinomycetota</taxon>
        <taxon>Actinomycetes</taxon>
        <taxon>Micrococcales</taxon>
        <taxon>Microbacteriaceae</taxon>
        <taxon>Microbacterium</taxon>
    </lineage>
</organism>
<proteinExistence type="predicted"/>
<evidence type="ECO:0008006" key="3">
    <source>
        <dbReference type="Google" id="ProtNLM"/>
    </source>
</evidence>
<dbReference type="SUPFAM" id="SSF74650">
    <property type="entry name" value="Galactose mutarotase-like"/>
    <property type="match status" value="1"/>
</dbReference>